<feature type="region of interest" description="Disordered" evidence="1">
    <location>
        <begin position="197"/>
        <end position="238"/>
    </location>
</feature>
<feature type="domain" description="Transglycosylase SLT" evidence="2">
    <location>
        <begin position="49"/>
        <end position="146"/>
    </location>
</feature>
<dbReference type="InterPro" id="IPR023346">
    <property type="entry name" value="Lysozyme-like_dom_sf"/>
</dbReference>
<dbReference type="NCBIfam" id="NF010463">
    <property type="entry name" value="PRK13888.1"/>
    <property type="match status" value="1"/>
</dbReference>
<dbReference type="SUPFAM" id="SSF53955">
    <property type="entry name" value="Lysozyme-like"/>
    <property type="match status" value="1"/>
</dbReference>
<dbReference type="AlphaFoldDB" id="A0AAW8ZQK8"/>
<dbReference type="EMBL" id="JAWMQI010000035">
    <property type="protein sequence ID" value="MDV7248935.1"/>
    <property type="molecule type" value="Genomic_DNA"/>
</dbReference>
<gene>
    <name evidence="3" type="ORF">R4K57_11040</name>
</gene>
<evidence type="ECO:0000313" key="4">
    <source>
        <dbReference type="Proteomes" id="UP001187425"/>
    </source>
</evidence>
<sequence>MRVADFLRWHHLTAATLAVVISGVPGAAIAGEARLFPDLSPRLEERVVCSISAAAKYEIPANIVLAIAEKEGGKPGQWVRNDNDTYDVGAMQFNTAYLSDLAKYGIGANDVAAAGCYAFDLAAWRLRGHILKDKGDLWKRAANYHSRTEYYNAIYRADLKAKAAKWADWLDARFLTISYSPKGATVAQASRAAQKVASSPAPAGEAIQPGQKPQGVTSRASFRSSGYVSRKLITSDQP</sequence>
<accession>A0AAW8ZQK8</accession>
<evidence type="ECO:0000313" key="3">
    <source>
        <dbReference type="EMBL" id="MDV7248935.1"/>
    </source>
</evidence>
<organism evidence="3 4">
    <name type="scientific">Xanthomonas hortorum pv. vitians</name>
    <dbReference type="NCBI Taxonomy" id="83224"/>
    <lineage>
        <taxon>Bacteria</taxon>
        <taxon>Pseudomonadati</taxon>
        <taxon>Pseudomonadota</taxon>
        <taxon>Gammaproteobacteria</taxon>
        <taxon>Lysobacterales</taxon>
        <taxon>Lysobacteraceae</taxon>
        <taxon>Xanthomonas</taxon>
    </lineage>
</organism>
<comment type="caution">
    <text evidence="3">The sequence shown here is derived from an EMBL/GenBank/DDBJ whole genome shotgun (WGS) entry which is preliminary data.</text>
</comment>
<dbReference type="RefSeq" id="WP_080951763.1">
    <property type="nucleotide sequence ID" value="NZ_JAWMQI010000035.1"/>
</dbReference>
<name>A0AAW8ZQK8_9XANT</name>
<dbReference type="InterPro" id="IPR008258">
    <property type="entry name" value="Transglycosylase_SLT_dom_1"/>
</dbReference>
<dbReference type="Proteomes" id="UP001187425">
    <property type="component" value="Unassembled WGS sequence"/>
</dbReference>
<evidence type="ECO:0000259" key="2">
    <source>
        <dbReference type="Pfam" id="PF01464"/>
    </source>
</evidence>
<feature type="compositionally biased region" description="Polar residues" evidence="1">
    <location>
        <begin position="214"/>
        <end position="238"/>
    </location>
</feature>
<evidence type="ECO:0000256" key="1">
    <source>
        <dbReference type="SAM" id="MobiDB-lite"/>
    </source>
</evidence>
<dbReference type="Pfam" id="PF01464">
    <property type="entry name" value="SLT"/>
    <property type="match status" value="1"/>
</dbReference>
<protein>
    <submittedName>
        <fullName evidence="3">Transglycosylase SLT domain-containing protein</fullName>
    </submittedName>
</protein>
<reference evidence="3 4" key="1">
    <citation type="submission" date="2023-10" db="EMBL/GenBank/DDBJ databases">
        <title>A new tool for lettuce pathogen research.</title>
        <authorList>
            <person name="Horton K.N."/>
            <person name="Cseke L.J."/>
            <person name="Badiwe M."/>
            <person name="Tesfaye D."/>
            <person name="Klein A."/>
            <person name="Su J."/>
            <person name="Potnis N."/>
            <person name="Gassmann W."/>
        </authorList>
    </citation>
    <scope>NUCLEOTIDE SEQUENCE [LARGE SCALE GENOMIC DNA]</scope>
    <source>
        <strain evidence="3 4">JSKH1901</strain>
    </source>
</reference>
<proteinExistence type="predicted"/>
<dbReference type="CDD" id="cd13400">
    <property type="entry name" value="LT_IagB-like"/>
    <property type="match status" value="1"/>
</dbReference>